<reference evidence="9" key="1">
    <citation type="submission" date="2016-02" db="EMBL/GenBank/DDBJ databases">
        <title>Halorhodospira halochloris DSM-1059 complete genome, version 2.</title>
        <authorList>
            <person name="Tsukatani Y."/>
        </authorList>
    </citation>
    <scope>NUCLEOTIDE SEQUENCE</scope>
    <source>
        <strain evidence="9">DSM 1059</strain>
    </source>
</reference>
<dbReference type="GO" id="GO:0046872">
    <property type="term" value="F:metal ion binding"/>
    <property type="evidence" value="ECO:0007669"/>
    <property type="project" value="UniProtKB-KW"/>
</dbReference>
<evidence type="ECO:0000313" key="9">
    <source>
        <dbReference type="EMBL" id="BAU58766.1"/>
    </source>
</evidence>
<dbReference type="AlphaFoldDB" id="A0A125T2S9"/>
<evidence type="ECO:0000256" key="4">
    <source>
        <dbReference type="ARBA" id="ARBA00022723"/>
    </source>
</evidence>
<proteinExistence type="inferred from homology"/>
<dbReference type="SUPFAM" id="SSF51556">
    <property type="entry name" value="Metallo-dependent hydrolases"/>
    <property type="match status" value="1"/>
</dbReference>
<evidence type="ECO:0000256" key="1">
    <source>
        <dbReference type="ARBA" id="ARBA00001947"/>
    </source>
</evidence>
<feature type="domain" description="Adenosine deaminase" evidence="7">
    <location>
        <begin position="436"/>
        <end position="704"/>
    </location>
</feature>
<evidence type="ECO:0000256" key="3">
    <source>
        <dbReference type="ARBA" id="ARBA00012784"/>
    </source>
</evidence>
<dbReference type="PANTHER" id="PTHR11409">
    <property type="entry name" value="ADENOSINE DEAMINASE"/>
    <property type="match status" value="1"/>
</dbReference>
<evidence type="ECO:0000259" key="8">
    <source>
        <dbReference type="Pfam" id="PF09623"/>
    </source>
</evidence>
<name>A0A125T2S9_HALHR</name>
<evidence type="ECO:0000256" key="5">
    <source>
        <dbReference type="ARBA" id="ARBA00022801"/>
    </source>
</evidence>
<keyword evidence="6" id="KW-0862">Zinc</keyword>
<dbReference type="GO" id="GO:0005829">
    <property type="term" value="C:cytosol"/>
    <property type="evidence" value="ECO:0007669"/>
    <property type="project" value="TreeGrafter"/>
</dbReference>
<sequence length="723" mass="82402">MNTLVATLGTTWQVLPEIFAYTNPGAAPLYEHSSAAGDIQEERKDYGLRPVQSLWIITTEGGIEEWQNLCQWQQYLPEPIEMRCWYIKGIEELFTPGENRAMADLIYRVALHARLHTRRNNSCLYFALAGGRKTMSAELQQAAHLFGADALLHVVDRFAKQEREQFNSLSFQSLCQPLPKEFADSIRPLVTNGDLPGNEALLNSFQELDCEFEERFPLPGFGDQQRFSIESVPAQDDLHAWVKERQKRAEALLANYRLQVSAHEKLGNFRALYGLSPQTVEKLRQTRLGCDQHKQEQELAWLRRLPKAELHCHLGGILDSAGMIRVAEAMADDLAAEDRRNREFAIWRRDMETAIRSGNIPYLKSLLPGGSLSGKPLRDNFSVTQPLSVAALLYAFRDNPQLLDSLLYGVYQQPSQFTAVGIESYEELGNLQGSGLLQSEKTLRAAMAELGAICRRERIGYLELRCSPLNYVRGDLDKDDVVRILVEEAERIEDCDVRLLFIASRHRDPEQTKEHIELALHWFDNSKSFRERFVGFDLAGAEHAMQPAAMREYFLPLHERVVRMTIHAGEGERAENIWEAVYELSADRIGHGLTLKEYPDLIDRFRDRRIALEMCPSSNRQIRGYYHPHYSPQEERKYPLSSYLEAGLRVSINTDNPGISRTSLSEEFLTAAQMTPGGLSAWHILQIIRNGYQAAFCGQEQRRSHLIEAEKKIIEAVQDGAIE</sequence>
<dbReference type="PANTHER" id="PTHR11409:SF43">
    <property type="entry name" value="ADENOSINE DEAMINASE"/>
    <property type="match status" value="1"/>
</dbReference>
<protein>
    <recommendedName>
        <fullName evidence="3">adenosine deaminase</fullName>
        <ecNumber evidence="3">3.5.4.4</ecNumber>
    </recommendedName>
</protein>
<accession>A0A125T2S9</accession>
<dbReference type="GO" id="GO:0006154">
    <property type="term" value="P:adenosine catabolic process"/>
    <property type="evidence" value="ECO:0007669"/>
    <property type="project" value="TreeGrafter"/>
</dbReference>
<dbReference type="EC" id="3.5.4.4" evidence="3"/>
<evidence type="ECO:0000256" key="2">
    <source>
        <dbReference type="ARBA" id="ARBA00006676"/>
    </source>
</evidence>
<dbReference type="GO" id="GO:0043103">
    <property type="term" value="P:hypoxanthine salvage"/>
    <property type="evidence" value="ECO:0007669"/>
    <property type="project" value="TreeGrafter"/>
</dbReference>
<dbReference type="GO" id="GO:0004000">
    <property type="term" value="F:adenosine deaminase activity"/>
    <property type="evidence" value="ECO:0007669"/>
    <property type="project" value="UniProtKB-ARBA"/>
</dbReference>
<dbReference type="OrthoDB" id="105475at2"/>
<dbReference type="Pfam" id="PF09623">
    <property type="entry name" value="Cas_NE0113"/>
    <property type="match status" value="1"/>
</dbReference>
<dbReference type="EMBL" id="AP017372">
    <property type="protein sequence ID" value="BAU58766.1"/>
    <property type="molecule type" value="Genomic_DNA"/>
</dbReference>
<dbReference type="InterPro" id="IPR019092">
    <property type="entry name" value="SSO2081-like_dom"/>
</dbReference>
<comment type="cofactor">
    <cofactor evidence="1">
        <name>Zn(2+)</name>
        <dbReference type="ChEBI" id="CHEBI:29105"/>
    </cofactor>
</comment>
<feature type="domain" description="CRISPR system ring nuclease SSO2081-like" evidence="8">
    <location>
        <begin position="94"/>
        <end position="166"/>
    </location>
</feature>
<keyword evidence="4" id="KW-0479">Metal-binding</keyword>
<dbReference type="KEGG" id="hhk:HH1059_20590"/>
<dbReference type="InterPro" id="IPR001365">
    <property type="entry name" value="A_deaminase_dom"/>
</dbReference>
<dbReference type="RefSeq" id="WP_096410069.1">
    <property type="nucleotide sequence ID" value="NZ_AP017372.2"/>
</dbReference>
<gene>
    <name evidence="9" type="ORF">HH1059_20590</name>
</gene>
<keyword evidence="5" id="KW-0378">Hydrolase</keyword>
<dbReference type="InterPro" id="IPR006330">
    <property type="entry name" value="Ado/ade_deaminase"/>
</dbReference>
<evidence type="ECO:0000256" key="6">
    <source>
        <dbReference type="ARBA" id="ARBA00022833"/>
    </source>
</evidence>
<dbReference type="InterPro" id="IPR032466">
    <property type="entry name" value="Metal_Hydrolase"/>
</dbReference>
<keyword evidence="10" id="KW-1185">Reference proteome</keyword>
<comment type="similarity">
    <text evidence="2">Belongs to the metallo-dependent hydrolases superfamily. Adenosine and AMP deaminases family.</text>
</comment>
<organism evidence="9 10">
    <name type="scientific">Halorhodospira halochloris</name>
    <name type="common">Ectothiorhodospira halochloris</name>
    <dbReference type="NCBI Taxonomy" id="1052"/>
    <lineage>
        <taxon>Bacteria</taxon>
        <taxon>Pseudomonadati</taxon>
        <taxon>Pseudomonadota</taxon>
        <taxon>Gammaproteobacteria</taxon>
        <taxon>Chromatiales</taxon>
        <taxon>Ectothiorhodospiraceae</taxon>
        <taxon>Halorhodospira</taxon>
    </lineage>
</organism>
<dbReference type="Pfam" id="PF00962">
    <property type="entry name" value="A_deaminase"/>
    <property type="match status" value="1"/>
</dbReference>
<evidence type="ECO:0000259" key="7">
    <source>
        <dbReference type="Pfam" id="PF00962"/>
    </source>
</evidence>
<dbReference type="Gene3D" id="3.20.20.140">
    <property type="entry name" value="Metal-dependent hydrolases"/>
    <property type="match status" value="1"/>
</dbReference>
<dbReference type="Proteomes" id="UP000218890">
    <property type="component" value="Chromosome"/>
</dbReference>
<evidence type="ECO:0000313" key="10">
    <source>
        <dbReference type="Proteomes" id="UP000218890"/>
    </source>
</evidence>
<dbReference type="GO" id="GO:0046103">
    <property type="term" value="P:inosine biosynthetic process"/>
    <property type="evidence" value="ECO:0007669"/>
    <property type="project" value="TreeGrafter"/>
</dbReference>